<dbReference type="RefSeq" id="WP_186887639.1">
    <property type="nucleotide sequence ID" value="NZ_JACONZ010000002.1"/>
</dbReference>
<dbReference type="Gene3D" id="2.60.40.1180">
    <property type="entry name" value="Golgi alpha-mannosidase II"/>
    <property type="match status" value="1"/>
</dbReference>
<evidence type="ECO:0000313" key="6">
    <source>
        <dbReference type="Proteomes" id="UP000659630"/>
    </source>
</evidence>
<evidence type="ECO:0000313" key="5">
    <source>
        <dbReference type="EMBL" id="MBC5581278.1"/>
    </source>
</evidence>
<protein>
    <submittedName>
        <fullName evidence="5">Alpha-glucosidase</fullName>
    </submittedName>
</protein>
<dbReference type="GO" id="GO:0004556">
    <property type="term" value="F:alpha-amylase activity"/>
    <property type="evidence" value="ECO:0007669"/>
    <property type="project" value="TreeGrafter"/>
</dbReference>
<dbReference type="InterPro" id="IPR006047">
    <property type="entry name" value="GH13_cat_dom"/>
</dbReference>
<keyword evidence="2" id="KW-0378">Hydrolase</keyword>
<dbReference type="SUPFAM" id="SSF51011">
    <property type="entry name" value="Glycosyl hydrolase domain"/>
    <property type="match status" value="1"/>
</dbReference>
<comment type="caution">
    <text evidence="5">The sequence shown here is derived from an EMBL/GenBank/DDBJ whole genome shotgun (WGS) entry which is preliminary data.</text>
</comment>
<evidence type="ECO:0000256" key="2">
    <source>
        <dbReference type="ARBA" id="ARBA00022801"/>
    </source>
</evidence>
<accession>A0A923IAI7</accession>
<name>A0A923IAI7_9FIRM</name>
<dbReference type="Pfam" id="PF23915">
    <property type="entry name" value="SusG_C"/>
    <property type="match status" value="1"/>
</dbReference>
<dbReference type="PANTHER" id="PTHR10357">
    <property type="entry name" value="ALPHA-AMYLASE FAMILY MEMBER"/>
    <property type="match status" value="1"/>
</dbReference>
<dbReference type="NCBIfam" id="NF008183">
    <property type="entry name" value="PRK10933.1"/>
    <property type="match status" value="1"/>
</dbReference>
<dbReference type="InterPro" id="IPR013780">
    <property type="entry name" value="Glyco_hydro_b"/>
</dbReference>
<sequence>MRQPKWWQDAVVYQVYPRSFYDANGDGVGDLRGITEKLDYIASLGVDVVWSCPFFVSPWADGGYDIADYRAVDPAFGTMEDFEALVAGVHARGMKFVMDFVGNHTSDEHPWFQAALADKNSPYHDYYTFRPGKDGREPSNWASIFGGSAWEYVPALDEYYLHLFAKKQPDLNWENPQVVEEVLSILEFWADKGVDGYRLDAINYLYKEPGYPDVEPLPGSPYGFATAHYANKPRVHEHFRTLRSRVMGPRGLSTVAEVAYLDDETARGYADPARGELDMLYLFDVLNVDQQGFDKFSPLPLDLPRFKQALAHWQQVLHGHGWLALFLGNHDQPRAVSRFGDEGRYRARSAKMLANAMYFLQGTPYLYQGEELGMTNPHYTSLSQFKDVEALDALRAGLARGESEQHWLELLNARSRDCGRAPFSWNDGPAAGFTAGTPWMDPCADAAQINAAAEENDPDSVLNFYRTLIRVRKGRPSVLWGRTDFLVPEDPDLFVYTRTAEEEALLSVNNFSGEERHFPLPQGFAGGELLLSNCGAPQLDEEGVLTLRPWEGFVLLRKQQP</sequence>
<dbReference type="CDD" id="cd11333">
    <property type="entry name" value="AmyAc_SI_OligoGlu_DGase"/>
    <property type="match status" value="1"/>
</dbReference>
<dbReference type="Gene3D" id="3.90.400.10">
    <property type="entry name" value="Oligo-1,6-glucosidase, Domain 2"/>
    <property type="match status" value="1"/>
</dbReference>
<evidence type="ECO:0000256" key="3">
    <source>
        <dbReference type="ARBA" id="ARBA00023295"/>
    </source>
</evidence>
<dbReference type="FunFam" id="3.90.400.10:FF:000002">
    <property type="entry name" value="Sucrose isomerase"/>
    <property type="match status" value="1"/>
</dbReference>
<comment type="similarity">
    <text evidence="1">Belongs to the glycosyl hydrolase 13 family.</text>
</comment>
<dbReference type="EMBL" id="JACONZ010000002">
    <property type="protein sequence ID" value="MBC5581278.1"/>
    <property type="molecule type" value="Genomic_DNA"/>
</dbReference>
<dbReference type="PANTHER" id="PTHR10357:SF179">
    <property type="entry name" value="NEUTRAL AND BASIC AMINO ACID TRANSPORT PROTEIN RBAT"/>
    <property type="match status" value="1"/>
</dbReference>
<dbReference type="SUPFAM" id="SSF51445">
    <property type="entry name" value="(Trans)glycosidases"/>
    <property type="match status" value="1"/>
</dbReference>
<dbReference type="Gene3D" id="3.20.20.80">
    <property type="entry name" value="Glycosidases"/>
    <property type="match status" value="1"/>
</dbReference>
<dbReference type="InterPro" id="IPR056300">
    <property type="entry name" value="SusG-like_C"/>
</dbReference>
<dbReference type="SMART" id="SM00642">
    <property type="entry name" value="Aamy"/>
    <property type="match status" value="1"/>
</dbReference>
<dbReference type="InterPro" id="IPR045857">
    <property type="entry name" value="O16G_dom_2"/>
</dbReference>
<feature type="domain" description="Glycosyl hydrolase family 13 catalytic" evidence="4">
    <location>
        <begin position="14"/>
        <end position="414"/>
    </location>
</feature>
<dbReference type="AlphaFoldDB" id="A0A923IAI7"/>
<reference evidence="5" key="1">
    <citation type="submission" date="2020-08" db="EMBL/GenBank/DDBJ databases">
        <title>Genome public.</title>
        <authorList>
            <person name="Liu C."/>
            <person name="Sun Q."/>
        </authorList>
    </citation>
    <scope>NUCLEOTIDE SEQUENCE</scope>
    <source>
        <strain evidence="5">BX8</strain>
    </source>
</reference>
<dbReference type="Proteomes" id="UP000659630">
    <property type="component" value="Unassembled WGS sequence"/>
</dbReference>
<proteinExistence type="inferred from homology"/>
<evidence type="ECO:0000259" key="4">
    <source>
        <dbReference type="SMART" id="SM00642"/>
    </source>
</evidence>
<dbReference type="InterPro" id="IPR017853">
    <property type="entry name" value="GH"/>
</dbReference>
<organism evidence="5 6">
    <name type="scientific">Anaerofilum hominis</name>
    <dbReference type="NCBI Taxonomy" id="2763016"/>
    <lineage>
        <taxon>Bacteria</taxon>
        <taxon>Bacillati</taxon>
        <taxon>Bacillota</taxon>
        <taxon>Clostridia</taxon>
        <taxon>Eubacteriales</taxon>
        <taxon>Oscillospiraceae</taxon>
        <taxon>Anaerofilum</taxon>
    </lineage>
</organism>
<keyword evidence="3" id="KW-0326">Glycosidase</keyword>
<gene>
    <name evidence="5" type="ORF">H8S23_07130</name>
</gene>
<evidence type="ECO:0000256" key="1">
    <source>
        <dbReference type="ARBA" id="ARBA00008061"/>
    </source>
</evidence>
<dbReference type="GO" id="GO:0009313">
    <property type="term" value="P:oligosaccharide catabolic process"/>
    <property type="evidence" value="ECO:0007669"/>
    <property type="project" value="TreeGrafter"/>
</dbReference>
<dbReference type="FunFam" id="3.20.20.80:FF:000064">
    <property type="entry name" value="Oligo-1,6-glucosidase"/>
    <property type="match status" value="1"/>
</dbReference>
<keyword evidence="6" id="KW-1185">Reference proteome</keyword>
<dbReference type="Pfam" id="PF00128">
    <property type="entry name" value="Alpha-amylase"/>
    <property type="match status" value="1"/>
</dbReference>